<dbReference type="EMBL" id="FMJC01000002">
    <property type="protein sequence ID" value="SCM72723.1"/>
    <property type="molecule type" value="Genomic_DNA"/>
</dbReference>
<gene>
    <name evidence="1" type="ORF">KL86DES1_20799</name>
</gene>
<dbReference type="AlphaFoldDB" id="A0A212L587"/>
<protein>
    <submittedName>
        <fullName evidence="1">Uncharacterized protein</fullName>
    </submittedName>
</protein>
<name>A0A212L587_9BACT</name>
<accession>A0A212L587</accession>
<reference evidence="1" key="1">
    <citation type="submission" date="2016-08" db="EMBL/GenBank/DDBJ databases">
        <authorList>
            <person name="Seilhamer J.J."/>
        </authorList>
    </citation>
    <scope>NUCLEOTIDE SEQUENCE</scope>
    <source>
        <strain evidence="1">86-1</strain>
    </source>
</reference>
<organism evidence="1">
    <name type="scientific">uncultured Desulfovibrio sp</name>
    <dbReference type="NCBI Taxonomy" id="167968"/>
    <lineage>
        <taxon>Bacteria</taxon>
        <taxon>Pseudomonadati</taxon>
        <taxon>Thermodesulfobacteriota</taxon>
        <taxon>Desulfovibrionia</taxon>
        <taxon>Desulfovibrionales</taxon>
        <taxon>Desulfovibrionaceae</taxon>
        <taxon>Desulfovibrio</taxon>
        <taxon>environmental samples</taxon>
    </lineage>
</organism>
<sequence length="58" mass="6362">MGRALRLTTVPTDMRAMVEMATGFRLAGMQAPGKRFGVDRLEGCPQALARVLKRNNSN</sequence>
<evidence type="ECO:0000313" key="1">
    <source>
        <dbReference type="EMBL" id="SCM72723.1"/>
    </source>
</evidence>
<proteinExistence type="predicted"/>